<dbReference type="SMART" id="SM01188">
    <property type="entry name" value="ELK"/>
    <property type="match status" value="1"/>
</dbReference>
<organism evidence="11 12">
    <name type="scientific">Camellia sinensis var. sinensis</name>
    <name type="common">China tea</name>
    <dbReference type="NCBI Taxonomy" id="542762"/>
    <lineage>
        <taxon>Eukaryota</taxon>
        <taxon>Viridiplantae</taxon>
        <taxon>Streptophyta</taxon>
        <taxon>Embryophyta</taxon>
        <taxon>Tracheophyta</taxon>
        <taxon>Spermatophyta</taxon>
        <taxon>Magnoliopsida</taxon>
        <taxon>eudicotyledons</taxon>
        <taxon>Gunneridae</taxon>
        <taxon>Pentapetalae</taxon>
        <taxon>asterids</taxon>
        <taxon>Ericales</taxon>
        <taxon>Theaceae</taxon>
        <taxon>Camellia</taxon>
    </lineage>
</organism>
<dbReference type="SMART" id="SM00389">
    <property type="entry name" value="HOX"/>
    <property type="match status" value="1"/>
</dbReference>
<feature type="domain" description="Homeobox" evidence="9">
    <location>
        <begin position="814"/>
        <end position="877"/>
    </location>
</feature>
<dbReference type="Pfam" id="PF03789">
    <property type="entry name" value="ELK"/>
    <property type="match status" value="1"/>
</dbReference>
<feature type="DNA-binding region" description="Homeobox; TALE-type" evidence="6">
    <location>
        <begin position="815"/>
        <end position="878"/>
    </location>
</feature>
<keyword evidence="8" id="KW-1133">Transmembrane helix</keyword>
<evidence type="ECO:0000256" key="3">
    <source>
        <dbReference type="ARBA" id="ARBA00023125"/>
    </source>
</evidence>
<sequence>MERRDNGYGGRTATIGGDERSSLVADAYSTSEKKRRRKVYLVHQTTIRCEATGLMRHVDTCQRQKGIICSEVLPPWDLSLPVSSRNLFQTLLSPSPTTPRLLRTHTRKKPSFVISKYLSLFGGLKPKLSFWNGHVRHLSSSSSSSLAMDLKKLAFSDQFPYCSSPGRRKIVSGFGLGVVVSLIVLSLVLFNVSVHAPFFPPVFQVSWPFSFSSTASSSSASGGLQSSVDDLKQRVGGGRVVDKTHEANSSVITENGSFVGSNGESVGLEETHVSSSSERLQNSVDLKRSVGEGRVGDQTHQADVSVITQNGNNASLEKTHVGNFSEKVKNGSVNGDFVAGKSVIGENDYNCTVDFVSAPFLVRESSFNGRNGSIETLRLDLMDKTTLMYHDADIVVFNTGHWWTHEKTSRGEDYYQEGNHIYPRLKVLEAYKRAITTWARWVDKNIDGSRTQVIFRGYSVTHFSGGQWNSGGQCHKETEPIFNETYLAKYPSKMRALEYVIQEMKTPVIYLNISRLTDYRKDGHPSIYRKEYKTVEEQIAAAQSQDCSHWCLPGVPDTWNELLYASLLQAEEDTVIMDEMYGLNPTTNDFADKALMSPENLLIIPAEYQPFLSSGADHHRMIPMMFGSDELISVASAISETASITPGFGRSHDDMSSAMIKAKIASHPCYPKLLQAYIDCQKVALKFKVGAPPEIAWLLDEIRRQNDFSQRNSVSTCLAADPELDEFMETFCDILVKYKSDLSRPFDEATTFLNKIETQLSNLCTDDGGTVSSDEEFSGEMEAREAQTWSEDQELKDRLFRKYGSHVSSLKLEFSKKKKKGKLPKEARQMLLQWWNLHYKWPYPTEADKILLAESTGLDQKQINNWFINQRKRHWKPSEDMQFAFMDNLSGRFFTDMTGDGVRE</sequence>
<dbReference type="Pfam" id="PF05920">
    <property type="entry name" value="Homeobox_KN"/>
    <property type="match status" value="1"/>
</dbReference>
<dbReference type="GO" id="GO:0005794">
    <property type="term" value="C:Golgi apparatus"/>
    <property type="evidence" value="ECO:0007669"/>
    <property type="project" value="TreeGrafter"/>
</dbReference>
<evidence type="ECO:0000256" key="4">
    <source>
        <dbReference type="ARBA" id="ARBA00023155"/>
    </source>
</evidence>
<dbReference type="GO" id="GO:0005634">
    <property type="term" value="C:nucleus"/>
    <property type="evidence" value="ECO:0007669"/>
    <property type="project" value="UniProtKB-SubCell"/>
</dbReference>
<evidence type="ECO:0000256" key="6">
    <source>
        <dbReference type="PROSITE-ProRule" id="PRU00108"/>
    </source>
</evidence>
<dbReference type="PANTHER" id="PTHR32285:SF208">
    <property type="entry name" value="PROTEIN TRICHOME BIREFRINGENCE-LIKE 2"/>
    <property type="match status" value="1"/>
</dbReference>
<dbReference type="InterPro" id="IPR005540">
    <property type="entry name" value="KNOX1"/>
</dbReference>
<protein>
    <recommendedName>
        <fullName evidence="13">Homeobox domain-containing protein</fullName>
    </recommendedName>
</protein>
<keyword evidence="4 6" id="KW-0371">Homeobox</keyword>
<dbReference type="GO" id="GO:0000981">
    <property type="term" value="F:DNA-binding transcription factor activity, RNA polymerase II-specific"/>
    <property type="evidence" value="ECO:0007669"/>
    <property type="project" value="InterPro"/>
</dbReference>
<dbReference type="InterPro" id="IPR009057">
    <property type="entry name" value="Homeodomain-like_sf"/>
</dbReference>
<dbReference type="CDD" id="cd00086">
    <property type="entry name" value="homeodomain"/>
    <property type="match status" value="1"/>
</dbReference>
<evidence type="ECO:0000259" key="10">
    <source>
        <dbReference type="PROSITE" id="PS51213"/>
    </source>
</evidence>
<dbReference type="Pfam" id="PF03790">
    <property type="entry name" value="KNOX1"/>
    <property type="match status" value="1"/>
</dbReference>
<dbReference type="SMART" id="SM01255">
    <property type="entry name" value="KNOX1"/>
    <property type="match status" value="1"/>
</dbReference>
<comment type="caution">
    <text evidence="11">The sequence shown here is derived from an EMBL/GenBank/DDBJ whole genome shotgun (WGS) entry which is preliminary data.</text>
</comment>
<evidence type="ECO:0000256" key="1">
    <source>
        <dbReference type="ARBA" id="ARBA00004123"/>
    </source>
</evidence>
<keyword evidence="5 6" id="KW-0539">Nucleus</keyword>
<dbReference type="SMART" id="SM01256">
    <property type="entry name" value="KNOX2"/>
    <property type="match status" value="1"/>
</dbReference>
<evidence type="ECO:0000256" key="5">
    <source>
        <dbReference type="ARBA" id="ARBA00023242"/>
    </source>
</evidence>
<keyword evidence="8" id="KW-0472">Membrane</keyword>
<reference evidence="11 12" key="1">
    <citation type="journal article" date="2018" name="Proc. Natl. Acad. Sci. U.S.A.">
        <title>Draft genome sequence of Camellia sinensis var. sinensis provides insights into the evolution of the tea genome and tea quality.</title>
        <authorList>
            <person name="Wei C."/>
            <person name="Yang H."/>
            <person name="Wang S."/>
            <person name="Zhao J."/>
            <person name="Liu C."/>
            <person name="Gao L."/>
            <person name="Xia E."/>
            <person name="Lu Y."/>
            <person name="Tai Y."/>
            <person name="She G."/>
            <person name="Sun J."/>
            <person name="Cao H."/>
            <person name="Tong W."/>
            <person name="Gao Q."/>
            <person name="Li Y."/>
            <person name="Deng W."/>
            <person name="Jiang X."/>
            <person name="Wang W."/>
            <person name="Chen Q."/>
            <person name="Zhang S."/>
            <person name="Li H."/>
            <person name="Wu J."/>
            <person name="Wang P."/>
            <person name="Li P."/>
            <person name="Shi C."/>
            <person name="Zheng F."/>
            <person name="Jian J."/>
            <person name="Huang B."/>
            <person name="Shan D."/>
            <person name="Shi M."/>
            <person name="Fang C."/>
            <person name="Yue Y."/>
            <person name="Li F."/>
            <person name="Li D."/>
            <person name="Wei S."/>
            <person name="Han B."/>
            <person name="Jiang C."/>
            <person name="Yin Y."/>
            <person name="Xia T."/>
            <person name="Zhang Z."/>
            <person name="Bennetzen J.L."/>
            <person name="Zhao S."/>
            <person name="Wan X."/>
        </authorList>
    </citation>
    <scope>NUCLEOTIDE SEQUENCE [LARGE SCALE GENOMIC DNA]</scope>
    <source>
        <strain evidence="12">cv. Shuchazao</strain>
        <tissue evidence="11">Leaf</tissue>
    </source>
</reference>
<dbReference type="InterPro" id="IPR005539">
    <property type="entry name" value="ELK_dom"/>
</dbReference>
<dbReference type="GO" id="GO:0003677">
    <property type="term" value="F:DNA binding"/>
    <property type="evidence" value="ECO:0007669"/>
    <property type="project" value="UniProtKB-UniRule"/>
</dbReference>
<keyword evidence="3 6" id="KW-0238">DNA-binding</keyword>
<dbReference type="InterPro" id="IPR026057">
    <property type="entry name" value="TBL_C"/>
</dbReference>
<evidence type="ECO:0008006" key="13">
    <source>
        <dbReference type="Google" id="ProtNLM"/>
    </source>
</evidence>
<dbReference type="Pfam" id="PF13839">
    <property type="entry name" value="PC-Esterase"/>
    <property type="match status" value="1"/>
</dbReference>
<dbReference type="InterPro" id="IPR029962">
    <property type="entry name" value="TBL"/>
</dbReference>
<dbReference type="SUPFAM" id="SSF46689">
    <property type="entry name" value="Homeodomain-like"/>
    <property type="match status" value="1"/>
</dbReference>
<dbReference type="PROSITE" id="PS51213">
    <property type="entry name" value="ELK"/>
    <property type="match status" value="1"/>
</dbReference>
<dbReference type="InterPro" id="IPR008422">
    <property type="entry name" value="KN_HD"/>
</dbReference>
<dbReference type="AlphaFoldDB" id="A0A4S4D8X5"/>
<comment type="subcellular location">
    <subcellularLocation>
        <location evidence="1 6">Nucleus</location>
    </subcellularLocation>
</comment>
<dbReference type="PANTHER" id="PTHR32285">
    <property type="entry name" value="PROTEIN TRICHOME BIREFRINGENCE-LIKE 9-RELATED"/>
    <property type="match status" value="1"/>
</dbReference>
<evidence type="ECO:0000313" key="11">
    <source>
        <dbReference type="EMBL" id="THF98914.1"/>
    </source>
</evidence>
<accession>A0A4S4D8X5</accession>
<evidence type="ECO:0000256" key="7">
    <source>
        <dbReference type="PROSITE-ProRule" id="PRU00559"/>
    </source>
</evidence>
<evidence type="ECO:0000256" key="8">
    <source>
        <dbReference type="SAM" id="Phobius"/>
    </source>
</evidence>
<name>A0A4S4D8X5_CAMSN</name>
<comment type="similarity">
    <text evidence="7">Belongs to the TALE/KNOX homeobox family.</text>
</comment>
<feature type="transmembrane region" description="Helical" evidence="8">
    <location>
        <begin position="170"/>
        <end position="190"/>
    </location>
</feature>
<keyword evidence="8" id="KW-0812">Transmembrane</keyword>
<evidence type="ECO:0000313" key="12">
    <source>
        <dbReference type="Proteomes" id="UP000306102"/>
    </source>
</evidence>
<dbReference type="InterPro" id="IPR001356">
    <property type="entry name" value="HD"/>
</dbReference>
<feature type="domain" description="ELK" evidence="10">
    <location>
        <begin position="794"/>
        <end position="814"/>
    </location>
</feature>
<comment type="similarity">
    <text evidence="2">Belongs to the PC-esterase family. TBL subfamily.</text>
</comment>
<proteinExistence type="inferred from homology"/>
<evidence type="ECO:0000256" key="2">
    <source>
        <dbReference type="ARBA" id="ARBA00007727"/>
    </source>
</evidence>
<dbReference type="EMBL" id="SDRB02012119">
    <property type="protein sequence ID" value="THF98914.1"/>
    <property type="molecule type" value="Genomic_DNA"/>
</dbReference>
<dbReference type="Proteomes" id="UP000306102">
    <property type="component" value="Unassembled WGS sequence"/>
</dbReference>
<keyword evidence="12" id="KW-1185">Reference proteome</keyword>
<dbReference type="InterPro" id="IPR005541">
    <property type="entry name" value="KNOX2"/>
</dbReference>
<dbReference type="PROSITE" id="PS50071">
    <property type="entry name" value="HOMEOBOX_2"/>
    <property type="match status" value="1"/>
</dbReference>
<dbReference type="Pfam" id="PF03791">
    <property type="entry name" value="KNOX2"/>
    <property type="match status" value="1"/>
</dbReference>
<dbReference type="InterPro" id="IPR017970">
    <property type="entry name" value="Homeobox_CS"/>
</dbReference>
<dbReference type="Gene3D" id="1.10.10.60">
    <property type="entry name" value="Homeodomain-like"/>
    <property type="match status" value="1"/>
</dbReference>
<dbReference type="GO" id="GO:0016413">
    <property type="term" value="F:O-acetyltransferase activity"/>
    <property type="evidence" value="ECO:0007669"/>
    <property type="project" value="InterPro"/>
</dbReference>
<evidence type="ECO:0000259" key="9">
    <source>
        <dbReference type="PROSITE" id="PS50071"/>
    </source>
</evidence>
<gene>
    <name evidence="11" type="ORF">TEA_022121</name>
</gene>
<dbReference type="PROSITE" id="PS00027">
    <property type="entry name" value="HOMEOBOX_1"/>
    <property type="match status" value="1"/>
</dbReference>
<dbReference type="STRING" id="542762.A0A4S4D8X5"/>